<dbReference type="Gene3D" id="3.40.50.720">
    <property type="entry name" value="NAD(P)-binding Rossmann-like Domain"/>
    <property type="match status" value="1"/>
</dbReference>
<evidence type="ECO:0000256" key="1">
    <source>
        <dbReference type="ARBA" id="ARBA00006484"/>
    </source>
</evidence>
<dbReference type="InterPro" id="IPR020904">
    <property type="entry name" value="Sc_DH/Rdtase_CS"/>
</dbReference>
<name>A0ABV7KZB2_9PROT</name>
<keyword evidence="3" id="KW-1185">Reference proteome</keyword>
<proteinExistence type="inferred from homology"/>
<dbReference type="PANTHER" id="PTHR42760:SF40">
    <property type="entry name" value="3-OXOACYL-[ACYL-CARRIER-PROTEIN] REDUCTASE, CHLOROPLASTIC"/>
    <property type="match status" value="1"/>
</dbReference>
<protein>
    <submittedName>
        <fullName evidence="2">SDR family oxidoreductase</fullName>
        <ecNumber evidence="2">1.1.-.-</ecNumber>
    </submittedName>
</protein>
<dbReference type="RefSeq" id="WP_379900169.1">
    <property type="nucleotide sequence ID" value="NZ_JBHRTR010000025.1"/>
</dbReference>
<evidence type="ECO:0000313" key="2">
    <source>
        <dbReference type="EMBL" id="MFC3227740.1"/>
    </source>
</evidence>
<dbReference type="EMBL" id="JBHRTR010000025">
    <property type="protein sequence ID" value="MFC3227740.1"/>
    <property type="molecule type" value="Genomic_DNA"/>
</dbReference>
<dbReference type="PROSITE" id="PS00061">
    <property type="entry name" value="ADH_SHORT"/>
    <property type="match status" value="1"/>
</dbReference>
<reference evidence="3" key="1">
    <citation type="journal article" date="2019" name="Int. J. Syst. Evol. Microbiol.">
        <title>The Global Catalogue of Microorganisms (GCM) 10K type strain sequencing project: providing services to taxonomists for standard genome sequencing and annotation.</title>
        <authorList>
            <consortium name="The Broad Institute Genomics Platform"/>
            <consortium name="The Broad Institute Genome Sequencing Center for Infectious Disease"/>
            <person name="Wu L."/>
            <person name="Ma J."/>
        </authorList>
    </citation>
    <scope>NUCLEOTIDE SEQUENCE [LARGE SCALE GENOMIC DNA]</scope>
    <source>
        <strain evidence="3">KCTC 42964</strain>
    </source>
</reference>
<dbReference type="PRINTS" id="PR00081">
    <property type="entry name" value="GDHRDH"/>
</dbReference>
<gene>
    <name evidence="2" type="ORF">ACFOGJ_10885</name>
</gene>
<organism evidence="2 3">
    <name type="scientific">Marinibaculum pumilum</name>
    <dbReference type="NCBI Taxonomy" id="1766165"/>
    <lineage>
        <taxon>Bacteria</taxon>
        <taxon>Pseudomonadati</taxon>
        <taxon>Pseudomonadota</taxon>
        <taxon>Alphaproteobacteria</taxon>
        <taxon>Rhodospirillales</taxon>
        <taxon>Rhodospirillaceae</taxon>
        <taxon>Marinibaculum</taxon>
    </lineage>
</organism>
<comment type="caution">
    <text evidence="2">The sequence shown here is derived from an EMBL/GenBank/DDBJ whole genome shotgun (WGS) entry which is preliminary data.</text>
</comment>
<accession>A0ABV7KZB2</accession>
<dbReference type="Proteomes" id="UP001595528">
    <property type="component" value="Unassembled WGS sequence"/>
</dbReference>
<dbReference type="EC" id="1.1.-.-" evidence="2"/>
<dbReference type="InterPro" id="IPR002347">
    <property type="entry name" value="SDR_fam"/>
</dbReference>
<dbReference type="InterPro" id="IPR036291">
    <property type="entry name" value="NAD(P)-bd_dom_sf"/>
</dbReference>
<dbReference type="Pfam" id="PF13561">
    <property type="entry name" value="adh_short_C2"/>
    <property type="match status" value="1"/>
</dbReference>
<dbReference type="GO" id="GO:0016491">
    <property type="term" value="F:oxidoreductase activity"/>
    <property type="evidence" value="ECO:0007669"/>
    <property type="project" value="UniProtKB-KW"/>
</dbReference>
<evidence type="ECO:0000313" key="3">
    <source>
        <dbReference type="Proteomes" id="UP001595528"/>
    </source>
</evidence>
<dbReference type="PANTHER" id="PTHR42760">
    <property type="entry name" value="SHORT-CHAIN DEHYDROGENASES/REDUCTASES FAMILY MEMBER"/>
    <property type="match status" value="1"/>
</dbReference>
<dbReference type="PRINTS" id="PR00080">
    <property type="entry name" value="SDRFAMILY"/>
</dbReference>
<sequence length="235" mass="24008">MTRTHAQHAIVTGGAGLIGIGICAALADAGWEIASLDLETGPDGVRHLACDVTDEASVAGAFAALGWDGLDLLVNNAGIAGAHGRPLAEMTLAEWRRVTDSHLTGTFLMSRAALPLLRAGSAEVASSIVNIASTRAFMSEPHSEAYAAAKGGVVALTHAMAISLGPKIRVNAIAPGWISGEADLSPADHDQHPAGRVGRPADIAGAVLYLAGAGFVTGQVLTVDGGMTRKMIYEE</sequence>
<dbReference type="SUPFAM" id="SSF51735">
    <property type="entry name" value="NAD(P)-binding Rossmann-fold domains"/>
    <property type="match status" value="1"/>
</dbReference>
<keyword evidence="2" id="KW-0560">Oxidoreductase</keyword>
<comment type="similarity">
    <text evidence="1">Belongs to the short-chain dehydrogenases/reductases (SDR) family.</text>
</comment>